<dbReference type="Proteomes" id="UP001279642">
    <property type="component" value="Unassembled WGS sequence"/>
</dbReference>
<evidence type="ECO:0000256" key="7">
    <source>
        <dbReference type="PIRNR" id="PIRNR002744"/>
    </source>
</evidence>
<feature type="transmembrane region" description="Helical" evidence="8">
    <location>
        <begin position="275"/>
        <end position="297"/>
    </location>
</feature>
<feature type="transmembrane region" description="Helical" evidence="8">
    <location>
        <begin position="141"/>
        <end position="167"/>
    </location>
</feature>
<keyword evidence="10" id="KW-1185">Reference proteome</keyword>
<dbReference type="InterPro" id="IPR001248">
    <property type="entry name" value="Pur-cyt_permease"/>
</dbReference>
<evidence type="ECO:0000256" key="4">
    <source>
        <dbReference type="ARBA" id="ARBA00022692"/>
    </source>
</evidence>
<accession>A0ABU5EB38</accession>
<dbReference type="Gene3D" id="1.10.4160.10">
    <property type="entry name" value="Hydantoin permease"/>
    <property type="match status" value="1"/>
</dbReference>
<dbReference type="CDD" id="cd11484">
    <property type="entry name" value="SLC-NCS1sbd_CobB-like"/>
    <property type="match status" value="1"/>
</dbReference>
<evidence type="ECO:0000256" key="1">
    <source>
        <dbReference type="ARBA" id="ARBA00004141"/>
    </source>
</evidence>
<feature type="transmembrane region" description="Helical" evidence="8">
    <location>
        <begin position="200"/>
        <end position="218"/>
    </location>
</feature>
<feature type="transmembrane region" description="Helical" evidence="8">
    <location>
        <begin position="230"/>
        <end position="255"/>
    </location>
</feature>
<keyword evidence="6 7" id="KW-0472">Membrane</keyword>
<gene>
    <name evidence="9" type="ORF">SMD27_10940</name>
</gene>
<evidence type="ECO:0000313" key="9">
    <source>
        <dbReference type="EMBL" id="MDY0883361.1"/>
    </source>
</evidence>
<organism evidence="9 10">
    <name type="scientific">Dongia soli</name>
    <dbReference type="NCBI Taxonomy" id="600628"/>
    <lineage>
        <taxon>Bacteria</taxon>
        <taxon>Pseudomonadati</taxon>
        <taxon>Pseudomonadota</taxon>
        <taxon>Alphaproteobacteria</taxon>
        <taxon>Rhodospirillales</taxon>
        <taxon>Dongiaceae</taxon>
        <taxon>Dongia</taxon>
    </lineage>
</organism>
<keyword evidence="4 8" id="KW-0812">Transmembrane</keyword>
<comment type="caution">
    <text evidence="9">The sequence shown here is derived from an EMBL/GenBank/DDBJ whole genome shotgun (WGS) entry which is preliminary data.</text>
</comment>
<feature type="transmembrane region" description="Helical" evidence="8">
    <location>
        <begin position="328"/>
        <end position="349"/>
    </location>
</feature>
<name>A0ABU5EB38_9PROT</name>
<feature type="transmembrane region" description="Helical" evidence="8">
    <location>
        <begin position="95"/>
        <end position="115"/>
    </location>
</feature>
<proteinExistence type="inferred from homology"/>
<feature type="transmembrane region" description="Helical" evidence="8">
    <location>
        <begin position="430"/>
        <end position="448"/>
    </location>
</feature>
<comment type="similarity">
    <text evidence="2 7">Belongs to the purine-cytosine permease (2.A.39) family.</text>
</comment>
<evidence type="ECO:0000256" key="5">
    <source>
        <dbReference type="ARBA" id="ARBA00022989"/>
    </source>
</evidence>
<feature type="transmembrane region" description="Helical" evidence="8">
    <location>
        <begin position="389"/>
        <end position="410"/>
    </location>
</feature>
<evidence type="ECO:0000256" key="8">
    <source>
        <dbReference type="SAM" id="Phobius"/>
    </source>
</evidence>
<dbReference type="PIRSF" id="PIRSF002744">
    <property type="entry name" value="Pur-cyt_permease"/>
    <property type="match status" value="1"/>
</dbReference>
<dbReference type="PANTHER" id="PTHR31806:SF1">
    <property type="entry name" value="PURINE-CYTOSINE PERMEASE FCY2-RELATED"/>
    <property type="match status" value="1"/>
</dbReference>
<protein>
    <submittedName>
        <fullName evidence="9">Cytosine permease</fullName>
    </submittedName>
</protein>
<evidence type="ECO:0000256" key="3">
    <source>
        <dbReference type="ARBA" id="ARBA00022448"/>
    </source>
</evidence>
<dbReference type="RefSeq" id="WP_320508399.1">
    <property type="nucleotide sequence ID" value="NZ_JAXCLW010000002.1"/>
</dbReference>
<evidence type="ECO:0000313" key="10">
    <source>
        <dbReference type="Proteomes" id="UP001279642"/>
    </source>
</evidence>
<dbReference type="PANTHER" id="PTHR31806">
    <property type="entry name" value="PURINE-CYTOSINE PERMEASE FCY2-RELATED"/>
    <property type="match status" value="1"/>
</dbReference>
<feature type="transmembrane region" description="Helical" evidence="8">
    <location>
        <begin position="361"/>
        <end position="383"/>
    </location>
</feature>
<evidence type="ECO:0000256" key="2">
    <source>
        <dbReference type="ARBA" id="ARBA00008974"/>
    </source>
</evidence>
<dbReference type="Pfam" id="PF02133">
    <property type="entry name" value="Transp_cyt_pur"/>
    <property type="match status" value="1"/>
</dbReference>
<dbReference type="EMBL" id="JAXCLW010000002">
    <property type="protein sequence ID" value="MDY0883361.1"/>
    <property type="molecule type" value="Genomic_DNA"/>
</dbReference>
<keyword evidence="3 7" id="KW-0813">Transport</keyword>
<keyword evidence="5 8" id="KW-1133">Transmembrane helix</keyword>
<feature type="transmembrane region" description="Helical" evidence="8">
    <location>
        <begin position="174"/>
        <end position="194"/>
    </location>
</feature>
<sequence length="516" mass="55665">MAEVGTQPRYRNFALLGLYSHVYTFGTLNKFWGRAMSEGSSDSIVEYRTIEMISEAERHGSPSNQFTLWFGANLQITAVVDGALAVVFGSEALTAIIGLLIGNILGGAIMALHAAQGPRLGLPQMISSRAQFGVKGATLPLVLVVLMYLGFAATGTVLSGQAINLMFGVANPEFGIMAFGMLTAVVAIVGYRLIHILGRIATIVSILGFGYLAIRLFGHYEIPQVFGQKPFSLASLLLTISLSAGWQMTFAPYVADYSRYLPSNTSNAATFWNSLLGSAIGAQLAMTFGVLVAAVGAGFLKNQVGFMGELAGASVAIVVYFVIVMGKLTINCLNAYGGFMTMLTTVSSFSNERRISQAARITYIVGFVAVSVVVALFASADFLQNFKNFVLLLLAVFVPWSAINLVDYYLISKEQVDIPALYNPNGRYGAYNWGTLGCYILGILVQIPFVNQAMYQGVLSRMLGDADISWIVSLIVTSVLYYAWARKTQRVPDRMILPADRADTVSGRGVIDTVRS</sequence>
<feature type="transmembrane region" description="Helical" evidence="8">
    <location>
        <begin position="468"/>
        <end position="485"/>
    </location>
</feature>
<comment type="subcellular location">
    <subcellularLocation>
        <location evidence="1">Membrane</location>
        <topology evidence="1">Multi-pass membrane protein</topology>
    </subcellularLocation>
</comment>
<feature type="transmembrane region" description="Helical" evidence="8">
    <location>
        <begin position="66"/>
        <end position="88"/>
    </location>
</feature>
<dbReference type="InterPro" id="IPR026030">
    <property type="entry name" value="Pur-cyt_permease_Fcy2/21/22"/>
</dbReference>
<reference evidence="9 10" key="1">
    <citation type="journal article" date="2016" name="Antonie Van Leeuwenhoek">
        <title>Dongia soli sp. nov., isolated from soil from Dokdo, Korea.</title>
        <authorList>
            <person name="Kim D.U."/>
            <person name="Lee H."/>
            <person name="Kim H."/>
            <person name="Kim S.G."/>
            <person name="Ka J.O."/>
        </authorList>
    </citation>
    <scope>NUCLEOTIDE SEQUENCE [LARGE SCALE GENOMIC DNA]</scope>
    <source>
        <strain evidence="9 10">D78</strain>
    </source>
</reference>
<evidence type="ECO:0000256" key="6">
    <source>
        <dbReference type="ARBA" id="ARBA00023136"/>
    </source>
</evidence>